<evidence type="ECO:0000256" key="3">
    <source>
        <dbReference type="ARBA" id="ARBA00022538"/>
    </source>
</evidence>
<dbReference type="InterPro" id="IPR005821">
    <property type="entry name" value="Ion_trans_dom"/>
</dbReference>
<evidence type="ECO:0000256" key="4">
    <source>
        <dbReference type="ARBA" id="ARBA00022692"/>
    </source>
</evidence>
<keyword evidence="9" id="KW-0406">Ion transport</keyword>
<accession>A0A9P3PMX5</accession>
<feature type="transmembrane region" description="Helical" evidence="12">
    <location>
        <begin position="281"/>
        <end position="302"/>
    </location>
</feature>
<organism evidence="14 15">
    <name type="scientific">Lyophyllum shimeji</name>
    <name type="common">Hon-shimeji</name>
    <name type="synonym">Tricholoma shimeji</name>
    <dbReference type="NCBI Taxonomy" id="47721"/>
    <lineage>
        <taxon>Eukaryota</taxon>
        <taxon>Fungi</taxon>
        <taxon>Dikarya</taxon>
        <taxon>Basidiomycota</taxon>
        <taxon>Agaricomycotina</taxon>
        <taxon>Agaricomycetes</taxon>
        <taxon>Agaricomycetidae</taxon>
        <taxon>Agaricales</taxon>
        <taxon>Tricholomatineae</taxon>
        <taxon>Lyophyllaceae</taxon>
        <taxon>Lyophyllum</taxon>
    </lineage>
</organism>
<keyword evidence="8 12" id="KW-1133">Transmembrane helix</keyword>
<keyword evidence="15" id="KW-1185">Reference proteome</keyword>
<dbReference type="EMBL" id="BRPK01000005">
    <property type="protein sequence ID" value="GLB38833.1"/>
    <property type="molecule type" value="Genomic_DNA"/>
</dbReference>
<dbReference type="SUPFAM" id="SSF81324">
    <property type="entry name" value="Voltage-gated potassium channels"/>
    <property type="match status" value="1"/>
</dbReference>
<evidence type="ECO:0000256" key="12">
    <source>
        <dbReference type="SAM" id="Phobius"/>
    </source>
</evidence>
<keyword evidence="7" id="KW-0630">Potassium</keyword>
<dbReference type="GO" id="GO:0001508">
    <property type="term" value="P:action potential"/>
    <property type="evidence" value="ECO:0007669"/>
    <property type="project" value="TreeGrafter"/>
</dbReference>
<dbReference type="InterPro" id="IPR027359">
    <property type="entry name" value="Volt_channel_dom_sf"/>
</dbReference>
<evidence type="ECO:0000256" key="9">
    <source>
        <dbReference type="ARBA" id="ARBA00023065"/>
    </source>
</evidence>
<keyword evidence="3" id="KW-0633">Potassium transport</keyword>
<keyword evidence="2" id="KW-0813">Transport</keyword>
<comment type="caution">
    <text evidence="14">The sequence shown here is derived from an EMBL/GenBank/DDBJ whole genome shotgun (WGS) entry which is preliminary data.</text>
</comment>
<evidence type="ECO:0000256" key="11">
    <source>
        <dbReference type="ARBA" id="ARBA00023303"/>
    </source>
</evidence>
<protein>
    <submittedName>
        <fullName evidence="14">Ion transport protein</fullName>
    </submittedName>
</protein>
<dbReference type="Proteomes" id="UP001063166">
    <property type="component" value="Unassembled WGS sequence"/>
</dbReference>
<keyword evidence="5" id="KW-0631">Potassium channel</keyword>
<dbReference type="AlphaFoldDB" id="A0A9P3PMX5"/>
<evidence type="ECO:0000256" key="10">
    <source>
        <dbReference type="ARBA" id="ARBA00023136"/>
    </source>
</evidence>
<comment type="subcellular location">
    <subcellularLocation>
        <location evidence="1">Membrane</location>
        <topology evidence="1">Multi-pass membrane protein</topology>
    </subcellularLocation>
</comment>
<feature type="transmembrane region" description="Helical" evidence="12">
    <location>
        <begin position="69"/>
        <end position="90"/>
    </location>
</feature>
<feature type="transmembrane region" description="Helical" evidence="12">
    <location>
        <begin position="207"/>
        <end position="228"/>
    </location>
</feature>
<sequence length="538" mass="61144">MARSIELAPIRPEDSSRFLVEDPPLRSPAEVGDIFPQTLSSDENTLAAIHPPWKRSLHALLEQPKSSTAAMMLHMLVTILILLSALVTVLETVPTLHTISTGAWFGVETTLVSLFTIEYVARCLAWSWTWMSLLKWQTSFFGIIDLLAVAPYFIEILLQQDTSVLFRFSILRMFRLLRVFKPFRYNNTILLTIEVMYVSVRRSQHALLAIGFFVIMILTVFSTLLYFAERGSWDPILETFVNADGDPTQFSSIPAAAWFVLVTITTVGYGEITPRSFLGRLITLPILMFGLLLITLPSFVLGREFSITWERMSSKQQDDERNEADSPVESYHPTSSFFHTHNFHSWAHGRQGDLTNRKLAQNQTELSQQISELRATVDAQGRMLQQLLDALQRGDASKGKGLDRSASVLGQYRMAKHQAFDVVGFDCGSAKWNLGGPELSSQYTIPFADSYIRVQREGKVLECESRNKAHLLGHFLRAGFVPSFIARRARWGILPPPFCRKLRISPGVHYISRETRDRYQRLAVVRWPQNEQASVEER</sequence>
<evidence type="ECO:0000256" key="2">
    <source>
        <dbReference type="ARBA" id="ARBA00022448"/>
    </source>
</evidence>
<evidence type="ECO:0000256" key="6">
    <source>
        <dbReference type="ARBA" id="ARBA00022882"/>
    </source>
</evidence>
<evidence type="ECO:0000256" key="8">
    <source>
        <dbReference type="ARBA" id="ARBA00022989"/>
    </source>
</evidence>
<feature type="transmembrane region" description="Helical" evidence="12">
    <location>
        <begin position="133"/>
        <end position="154"/>
    </location>
</feature>
<dbReference type="PANTHER" id="PTHR11537">
    <property type="entry name" value="VOLTAGE-GATED POTASSIUM CHANNEL"/>
    <property type="match status" value="1"/>
</dbReference>
<feature type="domain" description="Ion transport" evidence="13">
    <location>
        <begin position="72"/>
        <end position="297"/>
    </location>
</feature>
<dbReference type="PANTHER" id="PTHR11537:SF254">
    <property type="entry name" value="POTASSIUM VOLTAGE-GATED CHANNEL PROTEIN SHAB"/>
    <property type="match status" value="1"/>
</dbReference>
<feature type="transmembrane region" description="Helical" evidence="12">
    <location>
        <begin position="102"/>
        <end position="121"/>
    </location>
</feature>
<evidence type="ECO:0000313" key="15">
    <source>
        <dbReference type="Proteomes" id="UP001063166"/>
    </source>
</evidence>
<keyword evidence="10 12" id="KW-0472">Membrane</keyword>
<dbReference type="Pfam" id="PF00520">
    <property type="entry name" value="Ion_trans"/>
    <property type="match status" value="1"/>
</dbReference>
<dbReference type="FunFam" id="1.10.287.70:FF:000097">
    <property type="entry name" value="Potassium voltage-gated channel subfamily G member 3"/>
    <property type="match status" value="1"/>
</dbReference>
<keyword evidence="11" id="KW-0407">Ion channel</keyword>
<gene>
    <name evidence="14" type="ORF">LshimejAT787_0506980</name>
</gene>
<dbReference type="InterPro" id="IPR028325">
    <property type="entry name" value="VG_K_chnl"/>
</dbReference>
<dbReference type="GO" id="GO:0008076">
    <property type="term" value="C:voltage-gated potassium channel complex"/>
    <property type="evidence" value="ECO:0007669"/>
    <property type="project" value="InterPro"/>
</dbReference>
<dbReference type="Gene3D" id="1.20.120.350">
    <property type="entry name" value="Voltage-gated potassium channels. Chain C"/>
    <property type="match status" value="1"/>
</dbReference>
<keyword evidence="4 12" id="KW-0812">Transmembrane</keyword>
<evidence type="ECO:0000256" key="7">
    <source>
        <dbReference type="ARBA" id="ARBA00022958"/>
    </source>
</evidence>
<evidence type="ECO:0000256" key="5">
    <source>
        <dbReference type="ARBA" id="ARBA00022826"/>
    </source>
</evidence>
<reference evidence="14" key="1">
    <citation type="submission" date="2022-07" db="EMBL/GenBank/DDBJ databases">
        <title>The genome of Lyophyllum shimeji provides insight into the initial evolution of ectomycorrhizal fungal genome.</title>
        <authorList>
            <person name="Kobayashi Y."/>
            <person name="Shibata T."/>
            <person name="Hirakawa H."/>
            <person name="Shigenobu S."/>
            <person name="Nishiyama T."/>
            <person name="Yamada A."/>
            <person name="Hasebe M."/>
            <person name="Kawaguchi M."/>
        </authorList>
    </citation>
    <scope>NUCLEOTIDE SEQUENCE</scope>
    <source>
        <strain evidence="14">AT787</strain>
    </source>
</reference>
<dbReference type="Gene3D" id="1.10.287.70">
    <property type="match status" value="1"/>
</dbReference>
<dbReference type="OrthoDB" id="415460at2759"/>
<evidence type="ECO:0000313" key="14">
    <source>
        <dbReference type="EMBL" id="GLB38833.1"/>
    </source>
</evidence>
<name>A0A9P3PMX5_LYOSH</name>
<dbReference type="PRINTS" id="PR00169">
    <property type="entry name" value="KCHANNEL"/>
</dbReference>
<evidence type="ECO:0000256" key="1">
    <source>
        <dbReference type="ARBA" id="ARBA00004141"/>
    </source>
</evidence>
<keyword evidence="6" id="KW-0851">Voltage-gated channel</keyword>
<feature type="transmembrane region" description="Helical" evidence="12">
    <location>
        <begin position="248"/>
        <end position="269"/>
    </location>
</feature>
<dbReference type="GO" id="GO:0005249">
    <property type="term" value="F:voltage-gated potassium channel activity"/>
    <property type="evidence" value="ECO:0007669"/>
    <property type="project" value="InterPro"/>
</dbReference>
<evidence type="ECO:0000259" key="13">
    <source>
        <dbReference type="Pfam" id="PF00520"/>
    </source>
</evidence>
<proteinExistence type="predicted"/>